<proteinExistence type="predicted"/>
<dbReference type="Proteomes" id="UP001286313">
    <property type="component" value="Unassembled WGS sequence"/>
</dbReference>
<evidence type="ECO:0000259" key="7">
    <source>
        <dbReference type="PROSITE" id="PS50157"/>
    </source>
</evidence>
<keyword evidence="1" id="KW-0479">Metal-binding</keyword>
<evidence type="ECO:0000313" key="8">
    <source>
        <dbReference type="EMBL" id="KAK3866909.1"/>
    </source>
</evidence>
<dbReference type="PROSITE" id="PS50157">
    <property type="entry name" value="ZINC_FINGER_C2H2_2"/>
    <property type="match status" value="2"/>
</dbReference>
<dbReference type="GO" id="GO:0008270">
    <property type="term" value="F:zinc ion binding"/>
    <property type="evidence" value="ECO:0007669"/>
    <property type="project" value="UniProtKB-KW"/>
</dbReference>
<dbReference type="GO" id="GO:0005634">
    <property type="term" value="C:nucleus"/>
    <property type="evidence" value="ECO:0007669"/>
    <property type="project" value="TreeGrafter"/>
</dbReference>
<feature type="compositionally biased region" description="Acidic residues" evidence="6">
    <location>
        <begin position="69"/>
        <end position="85"/>
    </location>
</feature>
<feature type="region of interest" description="Disordered" evidence="6">
    <location>
        <begin position="355"/>
        <end position="381"/>
    </location>
</feature>
<feature type="domain" description="C2H2-type" evidence="7">
    <location>
        <begin position="421"/>
        <end position="448"/>
    </location>
</feature>
<evidence type="ECO:0000256" key="4">
    <source>
        <dbReference type="ARBA" id="ARBA00022833"/>
    </source>
</evidence>
<evidence type="ECO:0000256" key="6">
    <source>
        <dbReference type="SAM" id="MobiDB-lite"/>
    </source>
</evidence>
<feature type="region of interest" description="Disordered" evidence="6">
    <location>
        <begin position="598"/>
        <end position="639"/>
    </location>
</feature>
<dbReference type="PANTHER" id="PTHR24409:SF295">
    <property type="entry name" value="AZ2-RELATED"/>
    <property type="match status" value="1"/>
</dbReference>
<dbReference type="AlphaFoldDB" id="A0AAE1F3N7"/>
<feature type="region of interest" description="Disordered" evidence="6">
    <location>
        <begin position="52"/>
        <end position="93"/>
    </location>
</feature>
<accession>A0AAE1F3N7</accession>
<dbReference type="PANTHER" id="PTHR24409">
    <property type="entry name" value="ZINC FINGER PROTEIN 142"/>
    <property type="match status" value="1"/>
</dbReference>
<dbReference type="SUPFAM" id="SSF57667">
    <property type="entry name" value="beta-beta-alpha zinc fingers"/>
    <property type="match status" value="1"/>
</dbReference>
<evidence type="ECO:0000256" key="2">
    <source>
        <dbReference type="ARBA" id="ARBA00022737"/>
    </source>
</evidence>
<feature type="compositionally biased region" description="Polar residues" evidence="6">
    <location>
        <begin position="600"/>
        <end position="616"/>
    </location>
</feature>
<feature type="domain" description="C2H2-type" evidence="7">
    <location>
        <begin position="393"/>
        <end position="420"/>
    </location>
</feature>
<dbReference type="GO" id="GO:0000981">
    <property type="term" value="F:DNA-binding transcription factor activity, RNA polymerase II-specific"/>
    <property type="evidence" value="ECO:0007669"/>
    <property type="project" value="TreeGrafter"/>
</dbReference>
<dbReference type="InterPro" id="IPR013087">
    <property type="entry name" value="Znf_C2H2_type"/>
</dbReference>
<protein>
    <recommendedName>
        <fullName evidence="7">C2H2-type domain-containing protein</fullName>
    </recommendedName>
</protein>
<dbReference type="PROSITE" id="PS00028">
    <property type="entry name" value="ZINC_FINGER_C2H2_1"/>
    <property type="match status" value="2"/>
</dbReference>
<evidence type="ECO:0000313" key="9">
    <source>
        <dbReference type="Proteomes" id="UP001286313"/>
    </source>
</evidence>
<keyword evidence="2" id="KW-0677">Repeat</keyword>
<feature type="region of interest" description="Disordered" evidence="6">
    <location>
        <begin position="1"/>
        <end position="35"/>
    </location>
</feature>
<dbReference type="EMBL" id="JAWQEG010003314">
    <property type="protein sequence ID" value="KAK3866909.1"/>
    <property type="molecule type" value="Genomic_DNA"/>
</dbReference>
<reference evidence="8" key="1">
    <citation type="submission" date="2023-10" db="EMBL/GenBank/DDBJ databases">
        <title>Genome assemblies of two species of porcelain crab, Petrolisthes cinctipes and Petrolisthes manimaculis (Anomura: Porcellanidae).</title>
        <authorList>
            <person name="Angst P."/>
        </authorList>
    </citation>
    <scope>NUCLEOTIDE SEQUENCE</scope>
    <source>
        <strain evidence="8">PB745_01</strain>
        <tissue evidence="8">Gill</tissue>
    </source>
</reference>
<name>A0AAE1F3N7_PETCI</name>
<dbReference type="SMART" id="SM00355">
    <property type="entry name" value="ZnF_C2H2"/>
    <property type="match status" value="6"/>
</dbReference>
<comment type="caution">
    <text evidence="8">The sequence shown here is derived from an EMBL/GenBank/DDBJ whole genome shotgun (WGS) entry which is preliminary data.</text>
</comment>
<dbReference type="InterPro" id="IPR036236">
    <property type="entry name" value="Znf_C2H2_sf"/>
</dbReference>
<keyword evidence="4" id="KW-0862">Zinc</keyword>
<dbReference type="Gene3D" id="3.30.160.60">
    <property type="entry name" value="Classic Zinc Finger"/>
    <property type="match status" value="1"/>
</dbReference>
<organism evidence="8 9">
    <name type="scientific">Petrolisthes cinctipes</name>
    <name type="common">Flat porcelain crab</name>
    <dbReference type="NCBI Taxonomy" id="88211"/>
    <lineage>
        <taxon>Eukaryota</taxon>
        <taxon>Metazoa</taxon>
        <taxon>Ecdysozoa</taxon>
        <taxon>Arthropoda</taxon>
        <taxon>Crustacea</taxon>
        <taxon>Multicrustacea</taxon>
        <taxon>Malacostraca</taxon>
        <taxon>Eumalacostraca</taxon>
        <taxon>Eucarida</taxon>
        <taxon>Decapoda</taxon>
        <taxon>Pleocyemata</taxon>
        <taxon>Anomura</taxon>
        <taxon>Galatheoidea</taxon>
        <taxon>Porcellanidae</taxon>
        <taxon>Petrolisthes</taxon>
    </lineage>
</organism>
<feature type="compositionally biased region" description="Polar residues" evidence="6">
    <location>
        <begin position="1"/>
        <end position="12"/>
    </location>
</feature>
<sequence length="881" mass="100743">MLMLKSSVQQVSIPDLEGKMSGGRRKSRKPQKWEDYVADEELANIEEELEKEEKARMLSAEEMPKPNKEEEEEVEKEEEVVEKEEEVVVKKEGGQGQALKMEVEEWSDGSEEESQLEIVLAKEEVMEEEETKQLHSEMKEVSVKQEVELREDQEQLDDHLGVTDAECQKDVDAMRSVNNSSMVGDCGVCGIQLRDWSSAHSHLRFHRLSHVPDCVSLPDKQDVFRVNCKVCQRTCQTREVLAYHAYTEHFNNLHLSSDIRKISCPFCTATFNSTISFHHHLDFTIITFKCQMCGELVDQENKFYLHLVQCTRISRPGVTHVLCCVCGILVKLEKLYSHLLHHSTLLNLTRHLASTTKRKRSRSNHEEGVANGARKKKQQQQQQQQRLTSFRPFLCELCDRKFVVYTEFKRHLYSHSKSRAYVCTHCGRGYCQKNTLIVHLYTYHNAYPTAEEITPQEDTMQRWCEGCGRVGFTNRNLLIRHHILRCSQRNGLQNSFAAIINNIAKEDNSGFLEVMYSSSLRSYLPLAAKAWPSPPCVKELLERLQEDPPPKLPPPPGRREASEFTDIQLLAYLEKFEAKHRKRDKELEFLLKFQSKDTSGDQQCKETQTLQDSPQLTPEVPYYPVTLPSSPQERNRTRDDAMVTRERVRVSGKDHWEGNLDSIVHHLRSGGEKRRAGAGDDGPLDICLVTSSTNTQVTFTPATHAPSTLHPPKVARTPSHKPTVSEIQSLYPGVAVLGDVDFSRLPSLLLQMASMMDHRFGQAVEDINHKDLQRLEFEAQLLREAEPFYLSDSLPSYLSNSPTSILSHIKSPPSSTSPDHSRFTLKNGLCAPNPSALARIVDELTKWKIEFQSQTRMMRVESVPSEAQVARLLREAQEEEL</sequence>
<gene>
    <name evidence="8" type="ORF">Pcinc_027585</name>
</gene>
<keyword evidence="3 5" id="KW-0863">Zinc-finger</keyword>
<dbReference type="GO" id="GO:0000977">
    <property type="term" value="F:RNA polymerase II transcription regulatory region sequence-specific DNA binding"/>
    <property type="evidence" value="ECO:0007669"/>
    <property type="project" value="TreeGrafter"/>
</dbReference>
<evidence type="ECO:0000256" key="3">
    <source>
        <dbReference type="ARBA" id="ARBA00022771"/>
    </source>
</evidence>
<keyword evidence="9" id="KW-1185">Reference proteome</keyword>
<evidence type="ECO:0000256" key="5">
    <source>
        <dbReference type="PROSITE-ProRule" id="PRU00042"/>
    </source>
</evidence>
<evidence type="ECO:0000256" key="1">
    <source>
        <dbReference type="ARBA" id="ARBA00022723"/>
    </source>
</evidence>